<comment type="caution">
    <text evidence="2">The sequence shown here is derived from an EMBL/GenBank/DDBJ whole genome shotgun (WGS) entry which is preliminary data.</text>
</comment>
<dbReference type="AlphaFoldDB" id="A0A1F5RI05"/>
<keyword evidence="1" id="KW-0472">Membrane</keyword>
<dbReference type="Pfam" id="PF04341">
    <property type="entry name" value="DUF485"/>
    <property type="match status" value="1"/>
</dbReference>
<evidence type="ECO:0008006" key="4">
    <source>
        <dbReference type="Google" id="ProtNLM"/>
    </source>
</evidence>
<evidence type="ECO:0000313" key="2">
    <source>
        <dbReference type="EMBL" id="OGF14066.1"/>
    </source>
</evidence>
<name>A0A1F5RI05_9BACT</name>
<proteinExistence type="predicted"/>
<feature type="transmembrane region" description="Helical" evidence="1">
    <location>
        <begin position="20"/>
        <end position="41"/>
    </location>
</feature>
<gene>
    <name evidence="2" type="ORF">A2024_05915</name>
</gene>
<evidence type="ECO:0000313" key="3">
    <source>
        <dbReference type="Proteomes" id="UP000177230"/>
    </source>
</evidence>
<evidence type="ECO:0000256" key="1">
    <source>
        <dbReference type="SAM" id="Phobius"/>
    </source>
</evidence>
<accession>A0A1F5RI05</accession>
<sequence length="102" mass="11255">MHEPSSQWAKDHAASIKRVLGLWFVTLYATIYAGFIVINVVSPGFMAVDVGSFNVAIVYGFLLIIFAIFLAAIYNHICTHAEEVMTNMHPAEEAEALEEGHS</sequence>
<reference evidence="2 3" key="1">
    <citation type="journal article" date="2016" name="Nat. Commun.">
        <title>Thousands of microbial genomes shed light on interconnected biogeochemical processes in an aquifer system.</title>
        <authorList>
            <person name="Anantharaman K."/>
            <person name="Brown C.T."/>
            <person name="Hug L.A."/>
            <person name="Sharon I."/>
            <person name="Castelle C.J."/>
            <person name="Probst A.J."/>
            <person name="Thomas B.C."/>
            <person name="Singh A."/>
            <person name="Wilkins M.J."/>
            <person name="Karaoz U."/>
            <person name="Brodie E.L."/>
            <person name="Williams K.H."/>
            <person name="Hubbard S.S."/>
            <person name="Banfield J.F."/>
        </authorList>
    </citation>
    <scope>NUCLEOTIDE SEQUENCE [LARGE SCALE GENOMIC DNA]</scope>
</reference>
<keyword evidence="1" id="KW-0812">Transmembrane</keyword>
<organism evidence="2 3">
    <name type="scientific">Candidatus Edwardsbacteria bacterium GWF2_54_11</name>
    <dbReference type="NCBI Taxonomy" id="1817851"/>
    <lineage>
        <taxon>Bacteria</taxon>
        <taxon>Candidatus Edwardsiibacteriota</taxon>
    </lineage>
</organism>
<keyword evidence="1" id="KW-1133">Transmembrane helix</keyword>
<feature type="transmembrane region" description="Helical" evidence="1">
    <location>
        <begin position="53"/>
        <end position="74"/>
    </location>
</feature>
<dbReference type="Proteomes" id="UP000177230">
    <property type="component" value="Unassembled WGS sequence"/>
</dbReference>
<dbReference type="EMBL" id="MFFM01000009">
    <property type="protein sequence ID" value="OGF14066.1"/>
    <property type="molecule type" value="Genomic_DNA"/>
</dbReference>
<protein>
    <recommendedName>
        <fullName evidence="4">DUF485 domain-containing protein</fullName>
    </recommendedName>
</protein>
<dbReference type="InterPro" id="IPR007436">
    <property type="entry name" value="DUF485"/>
</dbReference>